<dbReference type="Pfam" id="PF08241">
    <property type="entry name" value="Methyltransf_11"/>
    <property type="match status" value="1"/>
</dbReference>
<dbReference type="InterPro" id="IPR051052">
    <property type="entry name" value="Diverse_substrate_MTase"/>
</dbReference>
<organism evidence="7 8">
    <name type="scientific">Microvirga lupini</name>
    <dbReference type="NCBI Taxonomy" id="420324"/>
    <lineage>
        <taxon>Bacteria</taxon>
        <taxon>Pseudomonadati</taxon>
        <taxon>Pseudomonadota</taxon>
        <taxon>Alphaproteobacteria</taxon>
        <taxon>Hyphomicrobiales</taxon>
        <taxon>Methylobacteriaceae</taxon>
        <taxon>Microvirga</taxon>
    </lineage>
</organism>
<evidence type="ECO:0000313" key="7">
    <source>
        <dbReference type="EMBL" id="MBB3019242.1"/>
    </source>
</evidence>
<keyword evidence="3 7" id="KW-0808">Transferase</keyword>
<dbReference type="SMART" id="SM00028">
    <property type="entry name" value="TPR"/>
    <property type="match status" value="2"/>
</dbReference>
<keyword evidence="4" id="KW-0802">TPR repeat</keyword>
<evidence type="ECO:0000256" key="5">
    <source>
        <dbReference type="SAM" id="MobiDB-lite"/>
    </source>
</evidence>
<dbReference type="SUPFAM" id="SSF48452">
    <property type="entry name" value="TPR-like"/>
    <property type="match status" value="1"/>
</dbReference>
<dbReference type="Proteomes" id="UP000532010">
    <property type="component" value="Unassembled WGS sequence"/>
</dbReference>
<dbReference type="InterPro" id="IPR019734">
    <property type="entry name" value="TPR_rpt"/>
</dbReference>
<feature type="domain" description="Methyltransferase type 11" evidence="6">
    <location>
        <begin position="170"/>
        <end position="263"/>
    </location>
</feature>
<feature type="region of interest" description="Disordered" evidence="5">
    <location>
        <begin position="1"/>
        <end position="27"/>
    </location>
</feature>
<dbReference type="Gene3D" id="3.40.50.150">
    <property type="entry name" value="Vaccinia Virus protein VP39"/>
    <property type="match status" value="1"/>
</dbReference>
<evidence type="ECO:0000256" key="4">
    <source>
        <dbReference type="PROSITE-ProRule" id="PRU00339"/>
    </source>
</evidence>
<dbReference type="SUPFAM" id="SSF53335">
    <property type="entry name" value="S-adenosyl-L-methionine-dependent methyltransferases"/>
    <property type="match status" value="1"/>
</dbReference>
<proteinExistence type="inferred from homology"/>
<sequence length="324" mass="35528">MRTIDSLSTLPHPHAMPQTQTARSTGDFRADRRYEYARAAFDERDFAAAADLARQVLELAPDFAAAHAMLGRSLAELGTRDEAVEALRRALTLEPADELGVRLDLAKLGALAPDEAITEGYVRALFDDYAPKFDRHLTKSLAYRGPELIADALRRACSTQIRDYRFGLTLDLGCGTGLMAQALDGTCASIEGVDLSPGMLEKAQKTKLYDALHEGELVSFLAGRATAEADLVVAADVFVYMAALDAVFREAHRVLKREGLFAFTVQAHKGEGFILGEDARYAHSEPYVRELAETAGFTMVIFERVSTREDRGVPVPGFLCVLQR</sequence>
<dbReference type="InterPro" id="IPR029063">
    <property type="entry name" value="SAM-dependent_MTases_sf"/>
</dbReference>
<dbReference type="PANTHER" id="PTHR44942">
    <property type="entry name" value="METHYLTRANSF_11 DOMAIN-CONTAINING PROTEIN"/>
    <property type="match status" value="1"/>
</dbReference>
<evidence type="ECO:0000256" key="2">
    <source>
        <dbReference type="ARBA" id="ARBA00022603"/>
    </source>
</evidence>
<keyword evidence="8" id="KW-1185">Reference proteome</keyword>
<dbReference type="Pfam" id="PF14559">
    <property type="entry name" value="TPR_19"/>
    <property type="match status" value="1"/>
</dbReference>
<dbReference type="GO" id="GO:0008757">
    <property type="term" value="F:S-adenosylmethionine-dependent methyltransferase activity"/>
    <property type="evidence" value="ECO:0007669"/>
    <property type="project" value="InterPro"/>
</dbReference>
<evidence type="ECO:0000256" key="1">
    <source>
        <dbReference type="ARBA" id="ARBA00008361"/>
    </source>
</evidence>
<name>A0A7W4VL81_9HYPH</name>
<comment type="similarity">
    <text evidence="1">Belongs to the methyltransferase superfamily.</text>
</comment>
<dbReference type="PROSITE" id="PS50005">
    <property type="entry name" value="TPR"/>
    <property type="match status" value="1"/>
</dbReference>
<dbReference type="InterPro" id="IPR013216">
    <property type="entry name" value="Methyltransf_11"/>
</dbReference>
<dbReference type="AlphaFoldDB" id="A0A7W4VL81"/>
<comment type="caution">
    <text evidence="7">The sequence shown here is derived from an EMBL/GenBank/DDBJ whole genome shotgun (WGS) entry which is preliminary data.</text>
</comment>
<protein>
    <submittedName>
        <fullName evidence="7">Putative TPR repeat methyltransferase</fullName>
    </submittedName>
</protein>
<accession>A0A7W4VL81</accession>
<evidence type="ECO:0000256" key="3">
    <source>
        <dbReference type="ARBA" id="ARBA00022679"/>
    </source>
</evidence>
<dbReference type="Gene3D" id="1.25.40.10">
    <property type="entry name" value="Tetratricopeptide repeat domain"/>
    <property type="match status" value="1"/>
</dbReference>
<evidence type="ECO:0000259" key="6">
    <source>
        <dbReference type="Pfam" id="PF08241"/>
    </source>
</evidence>
<dbReference type="GO" id="GO:0032259">
    <property type="term" value="P:methylation"/>
    <property type="evidence" value="ECO:0007669"/>
    <property type="project" value="UniProtKB-KW"/>
</dbReference>
<dbReference type="RefSeq" id="WP_246408016.1">
    <property type="nucleotide sequence ID" value="NZ_JACHWB010000002.1"/>
</dbReference>
<dbReference type="PANTHER" id="PTHR44942:SF4">
    <property type="entry name" value="METHYLTRANSFERASE TYPE 11 DOMAIN-CONTAINING PROTEIN"/>
    <property type="match status" value="1"/>
</dbReference>
<keyword evidence="2 7" id="KW-0489">Methyltransferase</keyword>
<evidence type="ECO:0000313" key="8">
    <source>
        <dbReference type="Proteomes" id="UP000532010"/>
    </source>
</evidence>
<reference evidence="7 8" key="1">
    <citation type="submission" date="2020-08" db="EMBL/GenBank/DDBJ databases">
        <title>The Agave Microbiome: Exploring the role of microbial communities in plant adaptations to desert environments.</title>
        <authorList>
            <person name="Partida-Martinez L.P."/>
        </authorList>
    </citation>
    <scope>NUCLEOTIDE SEQUENCE [LARGE SCALE GENOMIC DNA]</scope>
    <source>
        <strain evidence="7 8">AT3.9</strain>
    </source>
</reference>
<dbReference type="InterPro" id="IPR011990">
    <property type="entry name" value="TPR-like_helical_dom_sf"/>
</dbReference>
<gene>
    <name evidence="7" type="ORF">FHR70_002296</name>
</gene>
<dbReference type="EMBL" id="JACHWB010000002">
    <property type="protein sequence ID" value="MBB3019242.1"/>
    <property type="molecule type" value="Genomic_DNA"/>
</dbReference>
<feature type="repeat" description="TPR" evidence="4">
    <location>
        <begin position="64"/>
        <end position="97"/>
    </location>
</feature>
<dbReference type="CDD" id="cd02440">
    <property type="entry name" value="AdoMet_MTases"/>
    <property type="match status" value="1"/>
</dbReference>